<evidence type="ECO:0000313" key="3">
    <source>
        <dbReference type="Proteomes" id="UP000682802"/>
    </source>
</evidence>
<accession>A0ABX8GR83</accession>
<dbReference type="Pfam" id="PF07396">
    <property type="entry name" value="Porin_O_P"/>
    <property type="match status" value="1"/>
</dbReference>
<dbReference type="InterPro" id="IPR010870">
    <property type="entry name" value="Porin_O/P"/>
</dbReference>
<dbReference type="Gene3D" id="2.40.160.10">
    <property type="entry name" value="Porin"/>
    <property type="match status" value="1"/>
</dbReference>
<sequence>MRMTTYKLTALIACYLMVLQVHGQNSSDPPFYIADYELGKGIRFHGNNGGYFMKIRSYVQSTAEFKTTNDWDTYDARFRVRRARFDVEGKVAKEKFSYRLRVDFAIPNNVGSDDLYSGSLLDAFIAYHPNKNLKFTFGQRSTMTDNKEMRISSDALQLIERSRVTSAFASVRDFGLFIEYKKRVGAGFIKPGIAITTGDGQNAFKNYGGLKYGGRVDWLPFGVFRGMGEYSEVDQARQLTPKLVMGVAYSYNVGMSSRRGRGSGDIVYLGEDETNEALPDYGKLIGDFMFKYHGFTVLGEFTWAYSSVQSDEIFYRVRNDGSTANLRVDDGLNNATIIDYVSSRMMVGRGYNIQAGYLFKKGFSVDGRFTYLDPDDNSFLNNEQFYNRDKYYTLGLSRYLMKDAAKVQLSMTYVDALPGSKDAEGVVMTADAEILGRLMFQISF</sequence>
<protein>
    <submittedName>
        <fullName evidence="2">OprO/OprP family phosphate-selective porin</fullName>
    </submittedName>
</protein>
<evidence type="ECO:0000313" key="2">
    <source>
        <dbReference type="EMBL" id="QWG05916.1"/>
    </source>
</evidence>
<dbReference type="EMBL" id="CP076128">
    <property type="protein sequence ID" value="QWG05916.1"/>
    <property type="molecule type" value="Genomic_DNA"/>
</dbReference>
<feature type="signal peptide" evidence="1">
    <location>
        <begin position="1"/>
        <end position="23"/>
    </location>
</feature>
<feature type="chain" id="PRO_5045855941" evidence="1">
    <location>
        <begin position="24"/>
        <end position="444"/>
    </location>
</feature>
<proteinExistence type="predicted"/>
<keyword evidence="3" id="KW-1185">Reference proteome</keyword>
<dbReference type="Proteomes" id="UP000682802">
    <property type="component" value="Chromosome 1"/>
</dbReference>
<gene>
    <name evidence="2" type="ORF">KM029_11105</name>
</gene>
<dbReference type="InterPro" id="IPR023614">
    <property type="entry name" value="Porin_dom_sf"/>
</dbReference>
<dbReference type="RefSeq" id="WP_144073345.1">
    <property type="nucleotide sequence ID" value="NZ_CP076128.1"/>
</dbReference>
<reference evidence="2 3" key="1">
    <citation type="submission" date="2021-05" db="EMBL/GenBank/DDBJ databases">
        <title>Comparative genomic studies on the polysaccharide-degrading batcterial strains of the Flammeovirga genus.</title>
        <authorList>
            <person name="Zewei F."/>
            <person name="Zheng Z."/>
            <person name="Yu L."/>
            <person name="Ruyue G."/>
            <person name="Yanhong M."/>
            <person name="Yuanyuan C."/>
            <person name="Jingyan G."/>
            <person name="Wenjun H."/>
        </authorList>
    </citation>
    <scope>NUCLEOTIDE SEQUENCE [LARGE SCALE GENOMIC DNA]</scope>
    <source>
        <strain evidence="2 3">YS10</strain>
    </source>
</reference>
<organism evidence="2 3">
    <name type="scientific">Flammeovirga kamogawensis</name>
    <dbReference type="NCBI Taxonomy" id="373891"/>
    <lineage>
        <taxon>Bacteria</taxon>
        <taxon>Pseudomonadati</taxon>
        <taxon>Bacteroidota</taxon>
        <taxon>Cytophagia</taxon>
        <taxon>Cytophagales</taxon>
        <taxon>Flammeovirgaceae</taxon>
        <taxon>Flammeovirga</taxon>
    </lineage>
</organism>
<keyword evidence="1" id="KW-0732">Signal</keyword>
<name>A0ABX8GR83_9BACT</name>
<evidence type="ECO:0000256" key="1">
    <source>
        <dbReference type="SAM" id="SignalP"/>
    </source>
</evidence>